<proteinExistence type="predicted"/>
<sequence>MKNFIYKTNQYLLERYPTIWNTRLVWMLLSALILHLIFFVFGFFTLSNPEMLQERYVKDIFFENGSVFLSIIISTLLLVAWLIYMFKNNAFKNFYPTNSFKLFGQFVSYLVIIFACTTFYLSYQYGLKTYIASTYPDAQINKEIQITNDAYLFLSEDLEDYTLNQRRFPKPFNEFYCEDNNKFIDYNKPHLSFEEDSYQYYTLRTIETPIDEPYNNNIAESYNDSTRNKGFVYSKTVDSIRTYYFKDSVVNLQEWIKTPIPSYYNMSSTFFVSTNDNLDDDELTYNYSSDYEYNYEEYSDYDYNYRKSFSIRHQLRNKRNYELLERNDKNEIKQLLEDFLVISKTYKIDHNLTSNEWLNLVYHPNNYEVKNFIRDQVKDAYDYTSPIAVDITKTQAFYNNRLTDYHYDNSSLHNVFENIENIKDSEPIESIHVFMWLAFFFASIIFIFRITGLKHLLFSVITVGVLTLIVSLLAALLFYVTAGGSDDGAIYFISYFTLALGTLIICIPIFFYNSIKKIIVAICLNISLIGFSLYLFLIVGIISMHQNNACRDDIDYYKSYHDCNTLMESVGLNWSWILFFSAIIFIFFYTKIIKNWKSLPEG</sequence>
<feature type="transmembrane region" description="Helical" evidence="1">
    <location>
        <begin position="66"/>
        <end position="86"/>
    </location>
</feature>
<protein>
    <submittedName>
        <fullName evidence="2">Uncharacterized protein</fullName>
    </submittedName>
</protein>
<feature type="transmembrane region" description="Helical" evidence="1">
    <location>
        <begin position="433"/>
        <end position="450"/>
    </location>
</feature>
<evidence type="ECO:0000313" key="2">
    <source>
        <dbReference type="EMBL" id="MFD2916129.1"/>
    </source>
</evidence>
<keyword evidence="1" id="KW-1133">Transmembrane helix</keyword>
<reference evidence="3" key="1">
    <citation type="journal article" date="2019" name="Int. J. Syst. Evol. Microbiol.">
        <title>The Global Catalogue of Microorganisms (GCM) 10K type strain sequencing project: providing services to taxonomists for standard genome sequencing and annotation.</title>
        <authorList>
            <consortium name="The Broad Institute Genomics Platform"/>
            <consortium name="The Broad Institute Genome Sequencing Center for Infectious Disease"/>
            <person name="Wu L."/>
            <person name="Ma J."/>
        </authorList>
    </citation>
    <scope>NUCLEOTIDE SEQUENCE [LARGE SCALE GENOMIC DNA]</scope>
    <source>
        <strain evidence="3">KCTC 32514</strain>
    </source>
</reference>
<dbReference type="Proteomes" id="UP001597548">
    <property type="component" value="Unassembled WGS sequence"/>
</dbReference>
<comment type="caution">
    <text evidence="2">The sequence shown here is derived from an EMBL/GenBank/DDBJ whole genome shotgun (WGS) entry which is preliminary data.</text>
</comment>
<feature type="transmembrane region" description="Helical" evidence="1">
    <location>
        <begin position="574"/>
        <end position="593"/>
    </location>
</feature>
<gene>
    <name evidence="2" type="ORF">ACFS29_10805</name>
</gene>
<evidence type="ECO:0000256" key="1">
    <source>
        <dbReference type="SAM" id="Phobius"/>
    </source>
</evidence>
<evidence type="ECO:0000313" key="3">
    <source>
        <dbReference type="Proteomes" id="UP001597548"/>
    </source>
</evidence>
<feature type="transmembrane region" description="Helical" evidence="1">
    <location>
        <begin position="24"/>
        <end position="46"/>
    </location>
</feature>
<keyword evidence="1" id="KW-0812">Transmembrane</keyword>
<keyword evidence="1" id="KW-0472">Membrane</keyword>
<organism evidence="2 3">
    <name type="scientific">Psychroserpens luteus</name>
    <dbReference type="NCBI Taxonomy" id="1434066"/>
    <lineage>
        <taxon>Bacteria</taxon>
        <taxon>Pseudomonadati</taxon>
        <taxon>Bacteroidota</taxon>
        <taxon>Flavobacteriia</taxon>
        <taxon>Flavobacteriales</taxon>
        <taxon>Flavobacteriaceae</taxon>
        <taxon>Psychroserpens</taxon>
    </lineage>
</organism>
<feature type="transmembrane region" description="Helical" evidence="1">
    <location>
        <begin position="488"/>
        <end position="511"/>
    </location>
</feature>
<feature type="transmembrane region" description="Helical" evidence="1">
    <location>
        <begin position="106"/>
        <end position="123"/>
    </location>
</feature>
<accession>A0ABW5ZSZ6</accession>
<keyword evidence="3" id="KW-1185">Reference proteome</keyword>
<dbReference type="EMBL" id="JBHUOS010000009">
    <property type="protein sequence ID" value="MFD2916129.1"/>
    <property type="molecule type" value="Genomic_DNA"/>
</dbReference>
<name>A0ABW5ZSZ6_9FLAO</name>
<feature type="transmembrane region" description="Helical" evidence="1">
    <location>
        <begin position="457"/>
        <end position="482"/>
    </location>
</feature>
<feature type="transmembrane region" description="Helical" evidence="1">
    <location>
        <begin position="518"/>
        <end position="542"/>
    </location>
</feature>
<dbReference type="RefSeq" id="WP_194508139.1">
    <property type="nucleotide sequence ID" value="NZ_JADILU010000004.1"/>
</dbReference>